<dbReference type="PANTHER" id="PTHR46796">
    <property type="entry name" value="HTH-TYPE TRANSCRIPTIONAL ACTIVATOR RHAS-RELATED"/>
    <property type="match status" value="1"/>
</dbReference>
<dbReference type="InterPro" id="IPR009057">
    <property type="entry name" value="Homeodomain-like_sf"/>
</dbReference>
<dbReference type="InterPro" id="IPR050204">
    <property type="entry name" value="AraC_XylS_family_regulators"/>
</dbReference>
<dbReference type="GO" id="GO:0043565">
    <property type="term" value="F:sequence-specific DNA binding"/>
    <property type="evidence" value="ECO:0007669"/>
    <property type="project" value="InterPro"/>
</dbReference>
<proteinExistence type="predicted"/>
<dbReference type="InterPro" id="IPR046532">
    <property type="entry name" value="DUF6597"/>
</dbReference>
<protein>
    <recommendedName>
        <fullName evidence="4">HTH araC/xylS-type domain-containing protein</fullName>
    </recommendedName>
</protein>
<evidence type="ECO:0000313" key="5">
    <source>
        <dbReference type="EMBL" id="VAW09444.1"/>
    </source>
</evidence>
<dbReference type="EMBL" id="UOEK01000579">
    <property type="protein sequence ID" value="VAW09444.1"/>
    <property type="molecule type" value="Genomic_DNA"/>
</dbReference>
<evidence type="ECO:0000256" key="2">
    <source>
        <dbReference type="ARBA" id="ARBA00023125"/>
    </source>
</evidence>
<dbReference type="SMART" id="SM00342">
    <property type="entry name" value="HTH_ARAC"/>
    <property type="match status" value="1"/>
</dbReference>
<dbReference type="GO" id="GO:0003700">
    <property type="term" value="F:DNA-binding transcription factor activity"/>
    <property type="evidence" value="ECO:0007669"/>
    <property type="project" value="InterPro"/>
</dbReference>
<dbReference type="AlphaFoldDB" id="A0A3B0TLA9"/>
<dbReference type="SUPFAM" id="SSF46689">
    <property type="entry name" value="Homeodomain-like"/>
    <property type="match status" value="1"/>
</dbReference>
<dbReference type="Pfam" id="PF20240">
    <property type="entry name" value="DUF6597"/>
    <property type="match status" value="1"/>
</dbReference>
<gene>
    <name evidence="5" type="ORF">MNBD_ACTINO02-1947</name>
</gene>
<name>A0A3B0TLA9_9ZZZZ</name>
<evidence type="ECO:0000256" key="1">
    <source>
        <dbReference type="ARBA" id="ARBA00023015"/>
    </source>
</evidence>
<keyword evidence="2" id="KW-0238">DNA-binding</keyword>
<evidence type="ECO:0000256" key="3">
    <source>
        <dbReference type="ARBA" id="ARBA00023163"/>
    </source>
</evidence>
<feature type="domain" description="HTH araC/xylS-type" evidence="4">
    <location>
        <begin position="180"/>
        <end position="263"/>
    </location>
</feature>
<sequence>MGAPFEFEYVTRIPANPLREFVELLWFARGTIPYTRERIAPTGSTVGVFVLGDPILQTANDGNGVTIRAERGFLIGPHDRPVVNEPTGETHAVGIVTTPVGCEAVFGIPPAALRAKVFDLEDVWSDAVAIRTVLLAEPSAGARLQLLEHWLSAEVPTRTRRLRRCQAAVAALEDSPTRPIAEIASDLRISHGYLDREFTRVVGLTPRSLARLLRMRGLLERIDIRSSVPWAELAAEFGWFDQAHLIRDFKRHTGVTPSHYVEAQRAAYAPVEAGDAAGFVPEV</sequence>
<dbReference type="InterPro" id="IPR018060">
    <property type="entry name" value="HTH_AraC"/>
</dbReference>
<dbReference type="PROSITE" id="PS01124">
    <property type="entry name" value="HTH_ARAC_FAMILY_2"/>
    <property type="match status" value="1"/>
</dbReference>
<keyword evidence="3" id="KW-0804">Transcription</keyword>
<dbReference type="Gene3D" id="1.10.10.60">
    <property type="entry name" value="Homeodomain-like"/>
    <property type="match status" value="2"/>
</dbReference>
<accession>A0A3B0TLA9</accession>
<dbReference type="Pfam" id="PF12833">
    <property type="entry name" value="HTH_18"/>
    <property type="match status" value="1"/>
</dbReference>
<reference evidence="5" key="1">
    <citation type="submission" date="2018-06" db="EMBL/GenBank/DDBJ databases">
        <authorList>
            <person name="Zhirakovskaya E."/>
        </authorList>
    </citation>
    <scope>NUCLEOTIDE SEQUENCE</scope>
</reference>
<evidence type="ECO:0000259" key="4">
    <source>
        <dbReference type="PROSITE" id="PS01124"/>
    </source>
</evidence>
<organism evidence="5">
    <name type="scientific">hydrothermal vent metagenome</name>
    <dbReference type="NCBI Taxonomy" id="652676"/>
    <lineage>
        <taxon>unclassified sequences</taxon>
        <taxon>metagenomes</taxon>
        <taxon>ecological metagenomes</taxon>
    </lineage>
</organism>
<keyword evidence="1" id="KW-0805">Transcription regulation</keyword>